<keyword evidence="1" id="KW-0175">Coiled coil</keyword>
<accession>A0A699I942</accession>
<sequence>MLFWVSLGYIPIPEFICKVLNYFKVHISCFDLYGMVKLTTFDVICKAFDGEPGFDMLQSFLNLGPAGDSLTLPNRGGVGIPKALMKPVTHIEGWKGIFFFIENKIVPSKYPELLLKENKLGKKSFKDVVPLHVWEDPLYSQITTYPCNVRTFPDPILFLAGLKYFWNHSLKKPIIYHRGKDFRSFMVGGIDGEFHFALDGSFADGEGNYPSNRFVNNEAPVIDVTPLNSAPPSYVADNVRDSDDVSLGGDIIGEAKRLCKSLKVMGKRKQATSPSFKEAQFPSAKELKDFDDCHFVVTYTLSMLRIEVEGLELERNRLKNSKTQLLQDIDSLKQDRDTMVSKVVHDVAMKLIRSDEMGFLVSKLVKAAMFRGRCATFEEVASLKEPFILEKMPGYRSSFKEEFDRADDGLANASYPFLAKVTVDPYASVEKLLSKKPKSLHSKPASSCSKPSPSKALVM</sequence>
<evidence type="ECO:0000313" key="3">
    <source>
        <dbReference type="EMBL" id="GEZ29326.1"/>
    </source>
</evidence>
<organism evidence="3">
    <name type="scientific">Tanacetum cinerariifolium</name>
    <name type="common">Dalmatian daisy</name>
    <name type="synonym">Chrysanthemum cinerariifolium</name>
    <dbReference type="NCBI Taxonomy" id="118510"/>
    <lineage>
        <taxon>Eukaryota</taxon>
        <taxon>Viridiplantae</taxon>
        <taxon>Streptophyta</taxon>
        <taxon>Embryophyta</taxon>
        <taxon>Tracheophyta</taxon>
        <taxon>Spermatophyta</taxon>
        <taxon>Magnoliopsida</taxon>
        <taxon>eudicotyledons</taxon>
        <taxon>Gunneridae</taxon>
        <taxon>Pentapetalae</taxon>
        <taxon>asterids</taxon>
        <taxon>campanulids</taxon>
        <taxon>Asterales</taxon>
        <taxon>Asteraceae</taxon>
        <taxon>Asteroideae</taxon>
        <taxon>Anthemideae</taxon>
        <taxon>Anthemidinae</taxon>
        <taxon>Tanacetum</taxon>
    </lineage>
</organism>
<gene>
    <name evidence="3" type="ORF">Tci_501299</name>
</gene>
<protein>
    <recommendedName>
        <fullName evidence="4">Transposase (Putative), gypsy type</fullName>
    </recommendedName>
</protein>
<evidence type="ECO:0008006" key="4">
    <source>
        <dbReference type="Google" id="ProtNLM"/>
    </source>
</evidence>
<dbReference type="EMBL" id="BKCJ010261959">
    <property type="protein sequence ID" value="GEZ29326.1"/>
    <property type="molecule type" value="Genomic_DNA"/>
</dbReference>
<name>A0A699I942_TANCI</name>
<feature type="region of interest" description="Disordered" evidence="2">
    <location>
        <begin position="436"/>
        <end position="459"/>
    </location>
</feature>
<evidence type="ECO:0000256" key="1">
    <source>
        <dbReference type="SAM" id="Coils"/>
    </source>
</evidence>
<feature type="compositionally biased region" description="Low complexity" evidence="2">
    <location>
        <begin position="442"/>
        <end position="459"/>
    </location>
</feature>
<reference evidence="3" key="1">
    <citation type="journal article" date="2019" name="Sci. Rep.">
        <title>Draft genome of Tanacetum cinerariifolium, the natural source of mosquito coil.</title>
        <authorList>
            <person name="Yamashiro T."/>
            <person name="Shiraishi A."/>
            <person name="Satake H."/>
            <person name="Nakayama K."/>
        </authorList>
    </citation>
    <scope>NUCLEOTIDE SEQUENCE</scope>
</reference>
<comment type="caution">
    <text evidence="3">The sequence shown here is derived from an EMBL/GenBank/DDBJ whole genome shotgun (WGS) entry which is preliminary data.</text>
</comment>
<dbReference type="AlphaFoldDB" id="A0A699I942"/>
<proteinExistence type="predicted"/>
<evidence type="ECO:0000256" key="2">
    <source>
        <dbReference type="SAM" id="MobiDB-lite"/>
    </source>
</evidence>
<feature type="coiled-coil region" evidence="1">
    <location>
        <begin position="301"/>
        <end position="335"/>
    </location>
</feature>